<proteinExistence type="predicted"/>
<reference evidence="1" key="1">
    <citation type="submission" date="2018-05" db="EMBL/GenBank/DDBJ databases">
        <authorList>
            <person name="Lanie J.A."/>
            <person name="Ng W.-L."/>
            <person name="Kazmierczak K.M."/>
            <person name="Andrzejewski T.M."/>
            <person name="Davidsen T.M."/>
            <person name="Wayne K.J."/>
            <person name="Tettelin H."/>
            <person name="Glass J.I."/>
            <person name="Rusch D."/>
            <person name="Podicherti R."/>
            <person name="Tsui H.-C.T."/>
            <person name="Winkler M.E."/>
        </authorList>
    </citation>
    <scope>NUCLEOTIDE SEQUENCE</scope>
</reference>
<gene>
    <name evidence="1" type="ORF">METZ01_LOCUS346471</name>
</gene>
<dbReference type="AlphaFoldDB" id="A0A382R900"/>
<sequence length="164" mass="18610">TMQGITTTVGAPTITEIHVATTVHMSNCQTLGGTWTWGGNPWGTEDRHRKAGNTSLQDWPEAVYIKFTTLMGNLHFPILEHLGNLGLAVYSIQDSDFREDELMARIYSIMATSRCVGFRKDIMPLINDYNRLINGVTFDTIPENEAILVDEEMERLMKLDKRIY</sequence>
<feature type="non-terminal residue" evidence="1">
    <location>
        <position position="1"/>
    </location>
</feature>
<accession>A0A382R900</accession>
<dbReference type="EMBL" id="UINC01119644">
    <property type="protein sequence ID" value="SVC93617.1"/>
    <property type="molecule type" value="Genomic_DNA"/>
</dbReference>
<evidence type="ECO:0000313" key="1">
    <source>
        <dbReference type="EMBL" id="SVC93617.1"/>
    </source>
</evidence>
<organism evidence="1">
    <name type="scientific">marine metagenome</name>
    <dbReference type="NCBI Taxonomy" id="408172"/>
    <lineage>
        <taxon>unclassified sequences</taxon>
        <taxon>metagenomes</taxon>
        <taxon>ecological metagenomes</taxon>
    </lineage>
</organism>
<protein>
    <submittedName>
        <fullName evidence="1">Uncharacterized protein</fullName>
    </submittedName>
</protein>
<name>A0A382R900_9ZZZZ</name>